<evidence type="ECO:0000256" key="2">
    <source>
        <dbReference type="ARBA" id="ARBA00023002"/>
    </source>
</evidence>
<protein>
    <submittedName>
        <fullName evidence="3">Dihydroanticapsin 7-dehydrogenase</fullName>
        <ecNumber evidence="3">1.1.1.385</ecNumber>
    </submittedName>
</protein>
<dbReference type="Proteomes" id="UP000431401">
    <property type="component" value="Unassembled WGS sequence"/>
</dbReference>
<accession>A0A7K0DRL2</accession>
<dbReference type="InterPro" id="IPR002347">
    <property type="entry name" value="SDR_fam"/>
</dbReference>
<dbReference type="AlphaFoldDB" id="A0A7K0DRL2"/>
<dbReference type="CDD" id="cd05233">
    <property type="entry name" value="SDR_c"/>
    <property type="match status" value="1"/>
</dbReference>
<evidence type="ECO:0000256" key="1">
    <source>
        <dbReference type="ARBA" id="ARBA00006484"/>
    </source>
</evidence>
<gene>
    <name evidence="3" type="primary">bacC_1</name>
    <name evidence="3" type="ORF">NRB56_39550</name>
</gene>
<dbReference type="GO" id="GO:0016491">
    <property type="term" value="F:oxidoreductase activity"/>
    <property type="evidence" value="ECO:0007669"/>
    <property type="project" value="UniProtKB-KW"/>
</dbReference>
<dbReference type="PRINTS" id="PR00080">
    <property type="entry name" value="SDRFAMILY"/>
</dbReference>
<dbReference type="PANTHER" id="PTHR43477">
    <property type="entry name" value="DIHYDROANTICAPSIN 7-DEHYDROGENASE"/>
    <property type="match status" value="1"/>
</dbReference>
<keyword evidence="2 3" id="KW-0560">Oxidoreductase</keyword>
<dbReference type="EC" id="1.1.1.385" evidence="3"/>
<dbReference type="FunFam" id="3.40.50.720:FF:000084">
    <property type="entry name" value="Short-chain dehydrogenase reductase"/>
    <property type="match status" value="1"/>
</dbReference>
<comment type="similarity">
    <text evidence="1">Belongs to the short-chain dehydrogenases/reductases (SDR) family.</text>
</comment>
<dbReference type="Gene3D" id="3.40.50.720">
    <property type="entry name" value="NAD(P)-binding Rossmann-like Domain"/>
    <property type="match status" value="1"/>
</dbReference>
<name>A0A7K0DRL2_9NOCA</name>
<evidence type="ECO:0000313" key="4">
    <source>
        <dbReference type="Proteomes" id="UP000431401"/>
    </source>
</evidence>
<keyword evidence="4" id="KW-1185">Reference proteome</keyword>
<dbReference type="InterPro" id="IPR036291">
    <property type="entry name" value="NAD(P)-bd_dom_sf"/>
</dbReference>
<dbReference type="RefSeq" id="WP_319943233.1">
    <property type="nucleotide sequence ID" value="NZ_WEGI01000008.1"/>
</dbReference>
<organism evidence="3 4">
    <name type="scientific">Nocardia aurantia</name>
    <dbReference type="NCBI Taxonomy" id="2585199"/>
    <lineage>
        <taxon>Bacteria</taxon>
        <taxon>Bacillati</taxon>
        <taxon>Actinomycetota</taxon>
        <taxon>Actinomycetes</taxon>
        <taxon>Mycobacteriales</taxon>
        <taxon>Nocardiaceae</taxon>
        <taxon>Nocardia</taxon>
    </lineage>
</organism>
<dbReference type="SUPFAM" id="SSF51735">
    <property type="entry name" value="NAD(P)-binding Rossmann-fold domains"/>
    <property type="match status" value="1"/>
</dbReference>
<reference evidence="3 4" key="1">
    <citation type="submission" date="2019-10" db="EMBL/GenBank/DDBJ databases">
        <title>Nocardia macrotermitis sp. nov. and Nocardia aurantia sp. nov., isolated from the gut of fungus growing-termite Macrotermes natalensis.</title>
        <authorList>
            <person name="Benndorf R."/>
            <person name="Schwitalla J."/>
            <person name="Martin K."/>
            <person name="De Beer W."/>
            <person name="Kaster A.-K."/>
            <person name="Vollmers J."/>
            <person name="Poulsen M."/>
            <person name="Beemelmanns C."/>
        </authorList>
    </citation>
    <scope>NUCLEOTIDE SEQUENCE [LARGE SCALE GENOMIC DNA]</scope>
    <source>
        <strain evidence="3 4">RB56</strain>
    </source>
</reference>
<dbReference type="PANTHER" id="PTHR43477:SF1">
    <property type="entry name" value="DIHYDROANTICAPSIN 7-DEHYDROGENASE"/>
    <property type="match status" value="1"/>
</dbReference>
<evidence type="ECO:0000313" key="3">
    <source>
        <dbReference type="EMBL" id="MQY28371.1"/>
    </source>
</evidence>
<dbReference type="InterPro" id="IPR051122">
    <property type="entry name" value="SDR_DHRS6-like"/>
</dbReference>
<comment type="caution">
    <text evidence="3">The sequence shown here is derived from an EMBL/GenBank/DDBJ whole genome shotgun (WGS) entry which is preliminary data.</text>
</comment>
<dbReference type="Pfam" id="PF13561">
    <property type="entry name" value="adh_short_C2"/>
    <property type="match status" value="1"/>
</dbReference>
<proteinExistence type="inferred from homology"/>
<dbReference type="PRINTS" id="PR00081">
    <property type="entry name" value="GDHRDH"/>
</dbReference>
<sequence length="260" mass="26656">MTGRLTGKVALITGTAGGQGRAAALLFAAEGATVVGTDVDATGAAETVDLVWAAGGRMTSTHPLDLGDEPGVRRWVDEAAAAHGGIDILYNNAGATRFAPLTETGYDDWSFTLRNELDIVFLVTKHAWPHLISRGGGAVLLVGSTAGITGSMTNHRIAHTASKGGVVAMTKQLAAEGAPHGIRVNCVSPGMIRTPATEHDLLAEGHPMRDIAAHIPLGRVGAPEEIARCALFLLGGDASYVTGANLVADGGWSAVLPGAW</sequence>
<dbReference type="EMBL" id="WEGI01000008">
    <property type="protein sequence ID" value="MQY28371.1"/>
    <property type="molecule type" value="Genomic_DNA"/>
</dbReference>